<accession>A0AAD4MT69</accession>
<evidence type="ECO:0000256" key="1">
    <source>
        <dbReference type="ARBA" id="ARBA00012452"/>
    </source>
</evidence>
<feature type="domain" description="GST N-terminal" evidence="6">
    <location>
        <begin position="2"/>
        <end position="79"/>
    </location>
</feature>
<dbReference type="InterPro" id="IPR050213">
    <property type="entry name" value="GST_superfamily"/>
</dbReference>
<evidence type="ECO:0000256" key="4">
    <source>
        <dbReference type="ARBA" id="ARBA00047960"/>
    </source>
</evidence>
<dbReference type="SFLD" id="SFLDG01205">
    <property type="entry name" value="AMPS.1"/>
    <property type="match status" value="1"/>
</dbReference>
<dbReference type="Gene3D" id="3.40.30.10">
    <property type="entry name" value="Glutaredoxin"/>
    <property type="match status" value="1"/>
</dbReference>
<dbReference type="Gene3D" id="1.20.1050.10">
    <property type="match status" value="1"/>
</dbReference>
<keyword evidence="2" id="KW-0808">Transferase</keyword>
<dbReference type="Proteomes" id="UP001201812">
    <property type="component" value="Unassembled WGS sequence"/>
</dbReference>
<dbReference type="CDD" id="cd03039">
    <property type="entry name" value="GST_N_Sigma_like"/>
    <property type="match status" value="1"/>
</dbReference>
<dbReference type="AlphaFoldDB" id="A0AAD4MT69"/>
<comment type="similarity">
    <text evidence="3">Belongs to the GST superfamily. Sigma family.</text>
</comment>
<dbReference type="PANTHER" id="PTHR11571:SF224">
    <property type="entry name" value="HEMATOPOIETIC PROSTAGLANDIN D SYNTHASE"/>
    <property type="match status" value="1"/>
</dbReference>
<dbReference type="InterPro" id="IPR004045">
    <property type="entry name" value="Glutathione_S-Trfase_N"/>
</dbReference>
<feature type="domain" description="GST C-terminal" evidence="7">
    <location>
        <begin position="81"/>
        <end position="208"/>
    </location>
</feature>
<proteinExistence type="inferred from homology"/>
<dbReference type="GO" id="GO:0005737">
    <property type="term" value="C:cytoplasm"/>
    <property type="evidence" value="ECO:0007669"/>
    <property type="project" value="UniProtKB-ARBA"/>
</dbReference>
<evidence type="ECO:0000259" key="7">
    <source>
        <dbReference type="PROSITE" id="PS50405"/>
    </source>
</evidence>
<dbReference type="InterPro" id="IPR036249">
    <property type="entry name" value="Thioredoxin-like_sf"/>
</dbReference>
<dbReference type="PANTHER" id="PTHR11571">
    <property type="entry name" value="GLUTATHIONE S-TRANSFERASE"/>
    <property type="match status" value="1"/>
</dbReference>
<dbReference type="CDD" id="cd03192">
    <property type="entry name" value="GST_C_Sigma_like"/>
    <property type="match status" value="1"/>
</dbReference>
<comment type="caution">
    <text evidence="8">The sequence shown here is derived from an EMBL/GenBank/DDBJ whole genome shotgun (WGS) entry which is preliminary data.</text>
</comment>
<keyword evidence="9" id="KW-1185">Reference proteome</keyword>
<evidence type="ECO:0000256" key="3">
    <source>
        <dbReference type="ARBA" id="ARBA00038317"/>
    </source>
</evidence>
<dbReference type="Pfam" id="PF02798">
    <property type="entry name" value="GST_N"/>
    <property type="match status" value="1"/>
</dbReference>
<dbReference type="InterPro" id="IPR004046">
    <property type="entry name" value="GST_C"/>
</dbReference>
<dbReference type="InterPro" id="IPR036282">
    <property type="entry name" value="Glutathione-S-Trfase_C_sf"/>
</dbReference>
<dbReference type="SFLD" id="SFLDS00019">
    <property type="entry name" value="Glutathione_Transferase_(cytos"/>
    <property type="match status" value="1"/>
</dbReference>
<dbReference type="InterPro" id="IPR010987">
    <property type="entry name" value="Glutathione-S-Trfase_C-like"/>
</dbReference>
<comment type="catalytic activity">
    <reaction evidence="4">
        <text>RX + glutathione = an S-substituted glutathione + a halide anion + H(+)</text>
        <dbReference type="Rhea" id="RHEA:16437"/>
        <dbReference type="ChEBI" id="CHEBI:15378"/>
        <dbReference type="ChEBI" id="CHEBI:16042"/>
        <dbReference type="ChEBI" id="CHEBI:17792"/>
        <dbReference type="ChEBI" id="CHEBI:57925"/>
        <dbReference type="ChEBI" id="CHEBI:90779"/>
        <dbReference type="EC" id="2.5.1.18"/>
    </reaction>
</comment>
<dbReference type="GO" id="GO:0004364">
    <property type="term" value="F:glutathione transferase activity"/>
    <property type="evidence" value="ECO:0007669"/>
    <property type="project" value="UniProtKB-EC"/>
</dbReference>
<sequence>MVQYKLTYFDFRGLGETARFILHYADVDFEDNRITKEEWEAIKPTMPYEQLPVLEVDGIKIPQSVAIYRFLARRFGLAGKTDIESALLDSIVDLQKDFFHEIGSWFPVAAGRKEGDKDKLYKEIFVPAAERYFPRLVKLLNESGSGFFAKSGVSWVDFFLANTSLTIKNFAPEMLDKYPELKDHFERVHALPQLQPYFAKYDRKDYPH</sequence>
<dbReference type="SUPFAM" id="SSF52833">
    <property type="entry name" value="Thioredoxin-like"/>
    <property type="match status" value="1"/>
</dbReference>
<dbReference type="PROSITE" id="PS50405">
    <property type="entry name" value="GST_CTER"/>
    <property type="match status" value="1"/>
</dbReference>
<dbReference type="FunFam" id="1.20.1050.10:FF:000031">
    <property type="entry name" value="Glutathione S-Transferase"/>
    <property type="match status" value="1"/>
</dbReference>
<dbReference type="GO" id="GO:0006749">
    <property type="term" value="P:glutathione metabolic process"/>
    <property type="evidence" value="ECO:0007669"/>
    <property type="project" value="TreeGrafter"/>
</dbReference>
<dbReference type="PROSITE" id="PS50404">
    <property type="entry name" value="GST_NTER"/>
    <property type="match status" value="1"/>
</dbReference>
<name>A0AAD4MT69_9BILA</name>
<dbReference type="InterPro" id="IPR040079">
    <property type="entry name" value="Glutathione_S-Trfase"/>
</dbReference>
<protein>
    <recommendedName>
        <fullName evidence="1">glutathione transferase</fullName>
        <ecNumber evidence="1">2.5.1.18</ecNumber>
    </recommendedName>
    <alternativeName>
        <fullName evidence="5">GST class-sigma</fullName>
    </alternativeName>
</protein>
<evidence type="ECO:0000256" key="2">
    <source>
        <dbReference type="ARBA" id="ARBA00022679"/>
    </source>
</evidence>
<gene>
    <name evidence="8" type="ORF">DdX_16427</name>
</gene>
<reference evidence="8" key="1">
    <citation type="submission" date="2022-01" db="EMBL/GenBank/DDBJ databases">
        <title>Genome Sequence Resource for Two Populations of Ditylenchus destructor, the Migratory Endoparasitic Phytonematode.</title>
        <authorList>
            <person name="Zhang H."/>
            <person name="Lin R."/>
            <person name="Xie B."/>
        </authorList>
    </citation>
    <scope>NUCLEOTIDE SEQUENCE</scope>
    <source>
        <strain evidence="8">BazhouSP</strain>
    </source>
</reference>
<dbReference type="SFLD" id="SFLDG00363">
    <property type="entry name" value="AMPS_(cytGST):_Alpha-__Mu-__Pi"/>
    <property type="match status" value="1"/>
</dbReference>
<evidence type="ECO:0000313" key="8">
    <source>
        <dbReference type="EMBL" id="KAI1700930.1"/>
    </source>
</evidence>
<dbReference type="EC" id="2.5.1.18" evidence="1"/>
<evidence type="ECO:0000313" key="9">
    <source>
        <dbReference type="Proteomes" id="UP001201812"/>
    </source>
</evidence>
<dbReference type="SUPFAM" id="SSF47616">
    <property type="entry name" value="GST C-terminal domain-like"/>
    <property type="match status" value="1"/>
</dbReference>
<evidence type="ECO:0000256" key="5">
    <source>
        <dbReference type="ARBA" id="ARBA00078118"/>
    </source>
</evidence>
<dbReference type="Pfam" id="PF14497">
    <property type="entry name" value="GST_C_3"/>
    <property type="match status" value="1"/>
</dbReference>
<organism evidence="8 9">
    <name type="scientific">Ditylenchus destructor</name>
    <dbReference type="NCBI Taxonomy" id="166010"/>
    <lineage>
        <taxon>Eukaryota</taxon>
        <taxon>Metazoa</taxon>
        <taxon>Ecdysozoa</taxon>
        <taxon>Nematoda</taxon>
        <taxon>Chromadorea</taxon>
        <taxon>Rhabditida</taxon>
        <taxon>Tylenchina</taxon>
        <taxon>Tylenchomorpha</taxon>
        <taxon>Sphaerularioidea</taxon>
        <taxon>Anguinidae</taxon>
        <taxon>Anguininae</taxon>
        <taxon>Ditylenchus</taxon>
    </lineage>
</organism>
<dbReference type="FunFam" id="3.40.30.10:FF:000189">
    <property type="entry name" value="Glutathione S-Transferase"/>
    <property type="match status" value="1"/>
</dbReference>
<evidence type="ECO:0000259" key="6">
    <source>
        <dbReference type="PROSITE" id="PS50404"/>
    </source>
</evidence>
<dbReference type="EMBL" id="JAKKPZ010000131">
    <property type="protein sequence ID" value="KAI1700930.1"/>
    <property type="molecule type" value="Genomic_DNA"/>
</dbReference>